<dbReference type="AlphaFoldDB" id="A0A497XJE2"/>
<dbReference type="Gene3D" id="3.30.870.10">
    <property type="entry name" value="Endonuclease Chain A"/>
    <property type="match status" value="1"/>
</dbReference>
<dbReference type="RefSeq" id="WP_207855608.1">
    <property type="nucleotide sequence ID" value="NZ_BHVV01000001.1"/>
</dbReference>
<organism evidence="9 10">
    <name type="scientific">Sulfurisoma sediminicola</name>
    <dbReference type="NCBI Taxonomy" id="1381557"/>
    <lineage>
        <taxon>Bacteria</taxon>
        <taxon>Pseudomonadati</taxon>
        <taxon>Pseudomonadota</taxon>
        <taxon>Betaproteobacteria</taxon>
        <taxon>Nitrosomonadales</taxon>
        <taxon>Sterolibacteriaceae</taxon>
        <taxon>Sulfurisoma</taxon>
    </lineage>
</organism>
<keyword evidence="7" id="KW-0732">Signal</keyword>
<dbReference type="Proteomes" id="UP000268908">
    <property type="component" value="Unassembled WGS sequence"/>
</dbReference>
<evidence type="ECO:0000256" key="6">
    <source>
        <dbReference type="ARBA" id="ARBA00023098"/>
    </source>
</evidence>
<comment type="similarity">
    <text evidence="2">Belongs to the phospholipase D family.</text>
</comment>
<gene>
    <name evidence="9" type="ORF">DFR35_0041</name>
</gene>
<dbReference type="InterPro" id="IPR001736">
    <property type="entry name" value="PLipase_D/transphosphatidylase"/>
</dbReference>
<keyword evidence="10" id="KW-1185">Reference proteome</keyword>
<dbReference type="SUPFAM" id="SSF56024">
    <property type="entry name" value="Phospholipase D/nuclease"/>
    <property type="match status" value="1"/>
</dbReference>
<evidence type="ECO:0000256" key="1">
    <source>
        <dbReference type="ARBA" id="ARBA00000798"/>
    </source>
</evidence>
<feature type="domain" description="PLD phosphodiesterase" evidence="8">
    <location>
        <begin position="110"/>
        <end position="141"/>
    </location>
</feature>
<dbReference type="InterPro" id="IPR025202">
    <property type="entry name" value="PLD-like_dom"/>
</dbReference>
<dbReference type="PANTHER" id="PTHR43856">
    <property type="entry name" value="CARDIOLIPIN HYDROLASE"/>
    <property type="match status" value="1"/>
</dbReference>
<dbReference type="GO" id="GO:0006793">
    <property type="term" value="P:phosphorus metabolic process"/>
    <property type="evidence" value="ECO:0007669"/>
    <property type="project" value="UniProtKB-ARBA"/>
</dbReference>
<name>A0A497XJE2_9PROT</name>
<accession>A0A497XJE2</accession>
<evidence type="ECO:0000313" key="9">
    <source>
        <dbReference type="EMBL" id="RLJ67495.1"/>
    </source>
</evidence>
<dbReference type="GO" id="GO:0016891">
    <property type="term" value="F:RNA endonuclease activity producing 5'-phosphomonoesters, hydrolytic mechanism"/>
    <property type="evidence" value="ECO:0007669"/>
    <property type="project" value="TreeGrafter"/>
</dbReference>
<dbReference type="PROSITE" id="PS50035">
    <property type="entry name" value="PLD"/>
    <property type="match status" value="1"/>
</dbReference>
<dbReference type="GO" id="GO:0004630">
    <property type="term" value="F:phospholipase D activity"/>
    <property type="evidence" value="ECO:0007669"/>
    <property type="project" value="UniProtKB-EC"/>
</dbReference>
<comment type="caution">
    <text evidence="9">The sequence shown here is derived from an EMBL/GenBank/DDBJ whole genome shotgun (WGS) entry which is preliminary data.</text>
</comment>
<evidence type="ECO:0000256" key="2">
    <source>
        <dbReference type="ARBA" id="ARBA00008664"/>
    </source>
</evidence>
<keyword evidence="5" id="KW-0442">Lipid degradation</keyword>
<evidence type="ECO:0000256" key="7">
    <source>
        <dbReference type="SAM" id="SignalP"/>
    </source>
</evidence>
<feature type="signal peptide" evidence="7">
    <location>
        <begin position="1"/>
        <end position="18"/>
    </location>
</feature>
<dbReference type="EC" id="3.1.4.4" evidence="3"/>
<dbReference type="CDD" id="cd09170">
    <property type="entry name" value="PLDc_Nuc"/>
    <property type="match status" value="1"/>
</dbReference>
<sequence>MKVFLALLGLLTAISAWAEPLPAKGSVEVRFTPWDDAEGALLRVLGEARQTIYVQAFLLTSRTLGRALIDAHRRGVAVAVLADREMVANGDNSQIPKLVEAGIPVWLEVRYQSAHNKIVLIDPEEAHPIVVTGSYNFTFSAQARNAENLLILSDNPPLARAYLANWRRHRGEALAYAEGGLR</sequence>
<evidence type="ECO:0000256" key="5">
    <source>
        <dbReference type="ARBA" id="ARBA00022963"/>
    </source>
</evidence>
<reference evidence="9 10" key="1">
    <citation type="submission" date="2018-10" db="EMBL/GenBank/DDBJ databases">
        <title>Genomic Encyclopedia of Type Strains, Phase IV (KMG-IV): sequencing the most valuable type-strain genomes for metagenomic binning, comparative biology and taxonomic classification.</title>
        <authorList>
            <person name="Goeker M."/>
        </authorList>
    </citation>
    <scope>NUCLEOTIDE SEQUENCE [LARGE SCALE GENOMIC DNA]</scope>
    <source>
        <strain evidence="9 10">DSM 26916</strain>
    </source>
</reference>
<comment type="catalytic activity">
    <reaction evidence="1">
        <text>a 1,2-diacyl-sn-glycero-3-phosphocholine + H2O = a 1,2-diacyl-sn-glycero-3-phosphate + choline + H(+)</text>
        <dbReference type="Rhea" id="RHEA:14445"/>
        <dbReference type="ChEBI" id="CHEBI:15354"/>
        <dbReference type="ChEBI" id="CHEBI:15377"/>
        <dbReference type="ChEBI" id="CHEBI:15378"/>
        <dbReference type="ChEBI" id="CHEBI:57643"/>
        <dbReference type="ChEBI" id="CHEBI:58608"/>
        <dbReference type="EC" id="3.1.4.4"/>
    </reaction>
</comment>
<feature type="chain" id="PRO_5019765932" description="phospholipase D" evidence="7">
    <location>
        <begin position="19"/>
        <end position="182"/>
    </location>
</feature>
<proteinExistence type="inferred from homology"/>
<evidence type="ECO:0000256" key="4">
    <source>
        <dbReference type="ARBA" id="ARBA00022801"/>
    </source>
</evidence>
<evidence type="ECO:0000256" key="3">
    <source>
        <dbReference type="ARBA" id="ARBA00012027"/>
    </source>
</evidence>
<dbReference type="EMBL" id="RCCI01000004">
    <property type="protein sequence ID" value="RLJ67495.1"/>
    <property type="molecule type" value="Genomic_DNA"/>
</dbReference>
<dbReference type="PANTHER" id="PTHR43856:SF1">
    <property type="entry name" value="MITOCHONDRIAL CARDIOLIPIN HYDROLASE"/>
    <property type="match status" value="1"/>
</dbReference>
<protein>
    <recommendedName>
        <fullName evidence="3">phospholipase D</fullName>
        <ecNumber evidence="3">3.1.4.4</ecNumber>
    </recommendedName>
</protein>
<dbReference type="GO" id="GO:0016042">
    <property type="term" value="P:lipid catabolic process"/>
    <property type="evidence" value="ECO:0007669"/>
    <property type="project" value="UniProtKB-KW"/>
</dbReference>
<evidence type="ECO:0000313" key="10">
    <source>
        <dbReference type="Proteomes" id="UP000268908"/>
    </source>
</evidence>
<dbReference type="Pfam" id="PF13091">
    <property type="entry name" value="PLDc_2"/>
    <property type="match status" value="1"/>
</dbReference>
<keyword evidence="4" id="KW-0378">Hydrolase</keyword>
<keyword evidence="6" id="KW-0443">Lipid metabolism</keyword>
<dbReference type="InterPro" id="IPR051406">
    <property type="entry name" value="PLD_domain"/>
</dbReference>
<evidence type="ECO:0000259" key="8">
    <source>
        <dbReference type="PROSITE" id="PS50035"/>
    </source>
</evidence>